<dbReference type="EMBL" id="HACG01008633">
    <property type="protein sequence ID" value="CEK55498.1"/>
    <property type="molecule type" value="Transcribed_RNA"/>
</dbReference>
<evidence type="ECO:0000256" key="1">
    <source>
        <dbReference type="SAM" id="MobiDB-lite"/>
    </source>
</evidence>
<organism evidence="2">
    <name type="scientific">Arion vulgaris</name>
    <dbReference type="NCBI Taxonomy" id="1028688"/>
    <lineage>
        <taxon>Eukaryota</taxon>
        <taxon>Metazoa</taxon>
        <taxon>Spiralia</taxon>
        <taxon>Lophotrochozoa</taxon>
        <taxon>Mollusca</taxon>
        <taxon>Gastropoda</taxon>
        <taxon>Heterobranchia</taxon>
        <taxon>Euthyneura</taxon>
        <taxon>Panpulmonata</taxon>
        <taxon>Eupulmonata</taxon>
        <taxon>Stylommatophora</taxon>
        <taxon>Helicina</taxon>
        <taxon>Arionoidea</taxon>
        <taxon>Arionidae</taxon>
        <taxon>Arion</taxon>
    </lineage>
</organism>
<proteinExistence type="predicted"/>
<name>A0A0B6YGZ7_9EUPU</name>
<reference evidence="2" key="1">
    <citation type="submission" date="2014-12" db="EMBL/GenBank/DDBJ databases">
        <title>Insight into the proteome of Arion vulgaris.</title>
        <authorList>
            <person name="Aradska J."/>
            <person name="Bulat T."/>
            <person name="Smidak R."/>
            <person name="Sarate P."/>
            <person name="Gangsoo J."/>
            <person name="Sialana F."/>
            <person name="Bilban M."/>
            <person name="Lubec G."/>
        </authorList>
    </citation>
    <scope>NUCLEOTIDE SEQUENCE</scope>
    <source>
        <tissue evidence="2">Skin</tissue>
    </source>
</reference>
<feature type="compositionally biased region" description="Polar residues" evidence="1">
    <location>
        <begin position="26"/>
        <end position="37"/>
    </location>
</feature>
<sequence length="90" mass="9828">KHGHGHGHGHGQGHEHGHGQGNNHGKPQTGNYEQGSNPYVKPEPSTNVDKASDEYKNLDDNIKPAAEHFVNRKQEFTKKSANLACNILSP</sequence>
<accession>A0A0B6YGZ7</accession>
<protein>
    <submittedName>
        <fullName evidence="2">Uncharacterized protein</fullName>
    </submittedName>
</protein>
<feature type="non-terminal residue" evidence="2">
    <location>
        <position position="90"/>
    </location>
</feature>
<feature type="region of interest" description="Disordered" evidence="1">
    <location>
        <begin position="1"/>
        <end position="53"/>
    </location>
</feature>
<feature type="compositionally biased region" description="Basic residues" evidence="1">
    <location>
        <begin position="1"/>
        <end position="11"/>
    </location>
</feature>
<evidence type="ECO:0000313" key="2">
    <source>
        <dbReference type="EMBL" id="CEK55498.1"/>
    </source>
</evidence>
<dbReference type="AlphaFoldDB" id="A0A0B6YGZ7"/>
<feature type="non-terminal residue" evidence="2">
    <location>
        <position position="1"/>
    </location>
</feature>
<gene>
    <name evidence="2" type="primary">ORF25361</name>
</gene>